<organism evidence="3 4">
    <name type="scientific">Candidatus Desulfobia pelagia</name>
    <dbReference type="NCBI Taxonomy" id="2841692"/>
    <lineage>
        <taxon>Bacteria</taxon>
        <taxon>Pseudomonadati</taxon>
        <taxon>Thermodesulfobacteriota</taxon>
        <taxon>Desulfobulbia</taxon>
        <taxon>Desulfobulbales</taxon>
        <taxon>Desulfobulbaceae</taxon>
        <taxon>Candidatus Desulfobia</taxon>
    </lineage>
</organism>
<gene>
    <name evidence="3" type="ORF">H8E41_11130</name>
</gene>
<sequence length="126" mass="14630">MIIHDFECQDCGKIKELFIPYEFGNTCVCECGGIAKKIITFSQTAPGDAGWIKSVLDVVDKNPDKPHCQEFLRHPTRENYQVWMKGEGLRPLEPGEKPKRPDKEGRKKRMKEQLHKKYRERNAISI</sequence>
<dbReference type="Proteomes" id="UP000614424">
    <property type="component" value="Unassembled WGS sequence"/>
</dbReference>
<evidence type="ECO:0000313" key="4">
    <source>
        <dbReference type="Proteomes" id="UP000614424"/>
    </source>
</evidence>
<reference evidence="3 4" key="1">
    <citation type="submission" date="2020-08" db="EMBL/GenBank/DDBJ databases">
        <title>Bridging the membrane lipid divide: bacteria of the FCB group superphylum have the potential to synthesize archaeal ether lipids.</title>
        <authorList>
            <person name="Villanueva L."/>
            <person name="Von Meijenfeldt F.A.B."/>
            <person name="Westbye A.B."/>
            <person name="Yadav S."/>
            <person name="Hopmans E.C."/>
            <person name="Dutilh B.E."/>
            <person name="Sinninghe Damste J.S."/>
        </authorList>
    </citation>
    <scope>NUCLEOTIDE SEQUENCE [LARGE SCALE GENOMIC DNA]</scope>
    <source>
        <strain evidence="3">NIOZ-UU47</strain>
    </source>
</reference>
<accession>A0A8J6NE98</accession>
<evidence type="ECO:0000256" key="1">
    <source>
        <dbReference type="SAM" id="MobiDB-lite"/>
    </source>
</evidence>
<protein>
    <submittedName>
        <fullName evidence="3">Zinc ribbon domain-containing protein</fullName>
    </submittedName>
</protein>
<feature type="region of interest" description="Disordered" evidence="1">
    <location>
        <begin position="87"/>
        <end position="126"/>
    </location>
</feature>
<name>A0A8J6NE98_9BACT</name>
<dbReference type="SMART" id="SM00834">
    <property type="entry name" value="CxxC_CXXC_SSSS"/>
    <property type="match status" value="1"/>
</dbReference>
<evidence type="ECO:0000313" key="3">
    <source>
        <dbReference type="EMBL" id="MBC8318449.1"/>
    </source>
</evidence>
<evidence type="ECO:0000259" key="2">
    <source>
        <dbReference type="SMART" id="SM00834"/>
    </source>
</evidence>
<dbReference type="AlphaFoldDB" id="A0A8J6NE98"/>
<feature type="compositionally biased region" description="Basic and acidic residues" evidence="1">
    <location>
        <begin position="87"/>
        <end position="115"/>
    </location>
</feature>
<comment type="caution">
    <text evidence="3">The sequence shown here is derived from an EMBL/GenBank/DDBJ whole genome shotgun (WGS) entry which is preliminary data.</text>
</comment>
<feature type="domain" description="Putative regulatory protein FmdB zinc ribbon" evidence="2">
    <location>
        <begin position="1"/>
        <end position="40"/>
    </location>
</feature>
<dbReference type="EMBL" id="JACNJZ010000162">
    <property type="protein sequence ID" value="MBC8318449.1"/>
    <property type="molecule type" value="Genomic_DNA"/>
</dbReference>
<dbReference type="InterPro" id="IPR013429">
    <property type="entry name" value="Regulatory_FmdB_Zinc_ribbon"/>
</dbReference>
<proteinExistence type="predicted"/>